<dbReference type="GO" id="GO:0004175">
    <property type="term" value="F:endopeptidase activity"/>
    <property type="evidence" value="ECO:0007669"/>
    <property type="project" value="TreeGrafter"/>
</dbReference>
<evidence type="ECO:0000256" key="4">
    <source>
        <dbReference type="ARBA" id="ARBA00022825"/>
    </source>
</evidence>
<dbReference type="InterPro" id="IPR029045">
    <property type="entry name" value="ClpP/crotonase-like_dom_sf"/>
</dbReference>
<evidence type="ECO:0000259" key="8">
    <source>
        <dbReference type="PROSITE" id="PS50106"/>
    </source>
</evidence>
<keyword evidence="4 5" id="KW-0720">Serine protease</keyword>
<evidence type="ECO:0000256" key="6">
    <source>
        <dbReference type="SAM" id="MobiDB-lite"/>
    </source>
</evidence>
<dbReference type="GO" id="GO:0006508">
    <property type="term" value="P:proteolysis"/>
    <property type="evidence" value="ECO:0007669"/>
    <property type="project" value="UniProtKB-KW"/>
</dbReference>
<dbReference type="InterPro" id="IPR036034">
    <property type="entry name" value="PDZ_sf"/>
</dbReference>
<dbReference type="Pfam" id="PF03572">
    <property type="entry name" value="Peptidase_S41"/>
    <property type="match status" value="1"/>
</dbReference>
<proteinExistence type="inferred from homology"/>
<keyword evidence="3 5" id="KW-0378">Hydrolase</keyword>
<dbReference type="InterPro" id="IPR020992">
    <property type="entry name" value="Tail_Prtase_C"/>
</dbReference>
<dbReference type="PATRIC" id="fig|1232683.4.peg.1780"/>
<dbReference type="PANTHER" id="PTHR32060">
    <property type="entry name" value="TAIL-SPECIFIC PROTEASE"/>
    <property type="match status" value="1"/>
</dbReference>
<keyword evidence="7" id="KW-0732">Signal</keyword>
<protein>
    <submittedName>
        <fullName evidence="9">Periplasmic protease</fullName>
    </submittedName>
</protein>
<dbReference type="Gene3D" id="2.30.42.10">
    <property type="match status" value="1"/>
</dbReference>
<dbReference type="Gene3D" id="3.90.226.10">
    <property type="entry name" value="2-enoyl-CoA Hydratase, Chain A, domain 1"/>
    <property type="match status" value="1"/>
</dbReference>
<dbReference type="EMBL" id="JMQN01000021">
    <property type="protein sequence ID" value="KEA64071.1"/>
    <property type="molecule type" value="Genomic_DNA"/>
</dbReference>
<evidence type="ECO:0000256" key="2">
    <source>
        <dbReference type="ARBA" id="ARBA00022670"/>
    </source>
</evidence>
<feature type="domain" description="PDZ" evidence="8">
    <location>
        <begin position="234"/>
        <end position="311"/>
    </location>
</feature>
<comment type="caution">
    <text evidence="9">The sequence shown here is derived from an EMBL/GenBank/DDBJ whole genome shotgun (WGS) entry which is preliminary data.</text>
</comment>
<dbReference type="Pfam" id="PF11818">
    <property type="entry name" value="DUF3340"/>
    <property type="match status" value="1"/>
</dbReference>
<evidence type="ECO:0000256" key="1">
    <source>
        <dbReference type="ARBA" id="ARBA00009179"/>
    </source>
</evidence>
<dbReference type="SMART" id="SM00245">
    <property type="entry name" value="TSPc"/>
    <property type="match status" value="1"/>
</dbReference>
<dbReference type="Pfam" id="PF17804">
    <property type="entry name" value="TSP_NTD"/>
    <property type="match status" value="1"/>
</dbReference>
<dbReference type="InterPro" id="IPR004447">
    <property type="entry name" value="Peptidase_S41A"/>
</dbReference>
<feature type="signal peptide" evidence="7">
    <location>
        <begin position="1"/>
        <end position="26"/>
    </location>
</feature>
<name>A0A081FZW6_9GAMM</name>
<dbReference type="GO" id="GO:0030288">
    <property type="term" value="C:outer membrane-bounded periplasmic space"/>
    <property type="evidence" value="ECO:0007669"/>
    <property type="project" value="TreeGrafter"/>
</dbReference>
<dbReference type="GO" id="GO:0008236">
    <property type="term" value="F:serine-type peptidase activity"/>
    <property type="evidence" value="ECO:0007669"/>
    <property type="project" value="UniProtKB-KW"/>
</dbReference>
<dbReference type="OrthoDB" id="9812068at2"/>
<feature type="region of interest" description="Disordered" evidence="6">
    <location>
        <begin position="634"/>
        <end position="660"/>
    </location>
</feature>
<dbReference type="InterPro" id="IPR001478">
    <property type="entry name" value="PDZ"/>
</dbReference>
<dbReference type="PANTHER" id="PTHR32060:SF22">
    <property type="entry name" value="CARBOXYL-TERMINAL-PROCESSING PEPTIDASE 3, CHLOROPLASTIC"/>
    <property type="match status" value="1"/>
</dbReference>
<dbReference type="CDD" id="cd06782">
    <property type="entry name" value="cpPDZ_CPP-like"/>
    <property type="match status" value="1"/>
</dbReference>
<sequence length="693" mass="78431">MTHRFKLFTLFPALLFALVISLPAQARLDPEPVYKQTLLEVVDTLQRGHYNRISINDDLSSALLDRYLAALDPSRSYFFASDIAEFEAWRTTLDDQIKNGDLSAAYAIFNRFEQRNLERLNYIIGRLEDDSVTYDFTLDESIDLDRKEAPWIDSPSAMNDLWRRRIKNALLSLKLADKTVDEAREILLKRYRSQKQRAEQAKSEDVFQTYVNSLTAEFDPHTQYFSPVSAESFRINMSLSLEGIGAVLQSQDEMTKIVSLVPAGPAEKSGQLKPADLIVGVAQGDDGEFEDVVGWRLDDVVQLIRGPKDTVVRLQIIPSDAADQTMRKTVRLVRSKVKLEEQSAKSRVIDVQQDGKSHKIGVISIPAFYIDFQALQSGDPNYKSTTRDVRALIDELKRQQVEGLIIDLRDNGGGSLREANELVGLFISRGPTVQIRDPDGRIDILGDFNPEVAWNGPMTVIVNRLSASASEIFAGAIQDYQRGLVVGSRTFGKGTVQVVQEIDHGQIKMTHSKFYRISGESTQHKGVNPDIQFPTLYDEKEIGESSLDSALPWDKVRPVRYGRFPSLNELLPTLNQLHHQRTDSDPDFLFMNEQIEHLKEKRSSRVSLNENTLKEEREKAEDWLLNSENRRREAKGMSTVDSLTELEDSLPKDDQGRPINPEAEALLNESAHIMLDMIALEKPQATAQSRLER</sequence>
<dbReference type="SMART" id="SM00228">
    <property type="entry name" value="PDZ"/>
    <property type="match status" value="1"/>
</dbReference>
<dbReference type="Gene3D" id="3.30.750.44">
    <property type="match status" value="1"/>
</dbReference>
<evidence type="ECO:0000256" key="7">
    <source>
        <dbReference type="SAM" id="SignalP"/>
    </source>
</evidence>
<dbReference type="InterPro" id="IPR040573">
    <property type="entry name" value="TSP_N"/>
</dbReference>
<keyword evidence="2 5" id="KW-0645">Protease</keyword>
<dbReference type="InterPro" id="IPR005151">
    <property type="entry name" value="Tail-specific_protease"/>
</dbReference>
<accession>A0A081FZW6</accession>
<dbReference type="Pfam" id="PF00595">
    <property type="entry name" value="PDZ"/>
    <property type="match status" value="1"/>
</dbReference>
<evidence type="ECO:0000313" key="10">
    <source>
        <dbReference type="Proteomes" id="UP000028252"/>
    </source>
</evidence>
<dbReference type="AlphaFoldDB" id="A0A081FZW6"/>
<dbReference type="NCBIfam" id="TIGR00225">
    <property type="entry name" value="prc"/>
    <property type="match status" value="1"/>
</dbReference>
<gene>
    <name evidence="9" type="ORF">ADIMK_1806</name>
</gene>
<dbReference type="GO" id="GO:0007165">
    <property type="term" value="P:signal transduction"/>
    <property type="evidence" value="ECO:0007669"/>
    <property type="project" value="TreeGrafter"/>
</dbReference>
<dbReference type="STRING" id="1232683.ADIMK_1806"/>
<evidence type="ECO:0000256" key="5">
    <source>
        <dbReference type="RuleBase" id="RU004404"/>
    </source>
</evidence>
<evidence type="ECO:0000313" key="9">
    <source>
        <dbReference type="EMBL" id="KEA64071.1"/>
    </source>
</evidence>
<dbReference type="CDD" id="cd07560">
    <property type="entry name" value="Peptidase_S41_CPP"/>
    <property type="match status" value="1"/>
</dbReference>
<keyword evidence="10" id="KW-1185">Reference proteome</keyword>
<dbReference type="SUPFAM" id="SSF50156">
    <property type="entry name" value="PDZ domain-like"/>
    <property type="match status" value="1"/>
</dbReference>
<organism evidence="9 10">
    <name type="scientific">Marinobacterium lacunae</name>
    <dbReference type="NCBI Taxonomy" id="1232683"/>
    <lineage>
        <taxon>Bacteria</taxon>
        <taxon>Pseudomonadati</taxon>
        <taxon>Pseudomonadota</taxon>
        <taxon>Gammaproteobacteria</taxon>
        <taxon>Oceanospirillales</taxon>
        <taxon>Oceanospirillaceae</taxon>
        <taxon>Marinobacterium</taxon>
    </lineage>
</organism>
<reference evidence="9 10" key="1">
    <citation type="submission" date="2014-04" db="EMBL/GenBank/DDBJ databases">
        <title>Marinobacterium kochiensis sp. nov., isolated from sediment sample collected from Kochi backwaters in Kerala, India.</title>
        <authorList>
            <person name="Singh A."/>
            <person name="Pinnaka A.K."/>
        </authorList>
    </citation>
    <scope>NUCLEOTIDE SEQUENCE [LARGE SCALE GENOMIC DNA]</scope>
    <source>
        <strain evidence="9 10">AK27</strain>
    </source>
</reference>
<dbReference type="SUPFAM" id="SSF52096">
    <property type="entry name" value="ClpP/crotonase"/>
    <property type="match status" value="1"/>
</dbReference>
<dbReference type="PROSITE" id="PS50106">
    <property type="entry name" value="PDZ"/>
    <property type="match status" value="1"/>
</dbReference>
<dbReference type="Proteomes" id="UP000028252">
    <property type="component" value="Unassembled WGS sequence"/>
</dbReference>
<comment type="similarity">
    <text evidence="1 5">Belongs to the peptidase S41A family.</text>
</comment>
<feature type="chain" id="PRO_5001757563" evidence="7">
    <location>
        <begin position="27"/>
        <end position="693"/>
    </location>
</feature>
<dbReference type="FunFam" id="3.90.226.10:FF:000090">
    <property type="entry name" value="Tail-specific protease"/>
    <property type="match status" value="1"/>
</dbReference>
<dbReference type="RefSeq" id="WP_051692765.1">
    <property type="nucleotide sequence ID" value="NZ_JMQN01000021.1"/>
</dbReference>
<evidence type="ECO:0000256" key="3">
    <source>
        <dbReference type="ARBA" id="ARBA00022801"/>
    </source>
</evidence>
<dbReference type="eggNOG" id="COG0793">
    <property type="taxonomic scope" value="Bacteria"/>
</dbReference>